<comment type="caution">
    <text evidence="2">The sequence shown here is derived from an EMBL/GenBank/DDBJ whole genome shotgun (WGS) entry which is preliminary data.</text>
</comment>
<keyword evidence="3" id="KW-1185">Reference proteome</keyword>
<dbReference type="EMBL" id="JAEFBJ010000011">
    <property type="protein sequence ID" value="KAG7557806.1"/>
    <property type="molecule type" value="Genomic_DNA"/>
</dbReference>
<reference evidence="2 3" key="1">
    <citation type="submission" date="2020-12" db="EMBL/GenBank/DDBJ databases">
        <title>Concerted genomic and epigenomic changes stabilize Arabidopsis allopolyploids.</title>
        <authorList>
            <person name="Chen Z."/>
        </authorList>
    </citation>
    <scope>NUCLEOTIDE SEQUENCE [LARGE SCALE GENOMIC DNA]</scope>
    <source>
        <strain evidence="2">As9502</strain>
        <tissue evidence="2">Leaf</tissue>
    </source>
</reference>
<evidence type="ECO:0000313" key="3">
    <source>
        <dbReference type="Proteomes" id="UP000694251"/>
    </source>
</evidence>
<evidence type="ECO:0000313" key="2">
    <source>
        <dbReference type="EMBL" id="KAG7557806.1"/>
    </source>
</evidence>
<name>A0A8T1ZGP5_ARASU</name>
<dbReference type="Proteomes" id="UP000694251">
    <property type="component" value="Chromosome 11"/>
</dbReference>
<feature type="compositionally biased region" description="Basic and acidic residues" evidence="1">
    <location>
        <begin position="78"/>
        <end position="140"/>
    </location>
</feature>
<protein>
    <submittedName>
        <fullName evidence="2">Uncharacterized protein</fullName>
    </submittedName>
</protein>
<proteinExistence type="predicted"/>
<accession>A0A8T1ZGP5</accession>
<feature type="region of interest" description="Disordered" evidence="1">
    <location>
        <begin position="350"/>
        <end position="397"/>
    </location>
</feature>
<gene>
    <name evidence="2" type="ORF">ISN44_As11g037510</name>
</gene>
<sequence>MAEPEPRDDPEYMKNFPNGFFDFDAADICFLEEDRDLNLEEEPTKINPEICDHVFARKPVKDSASCSANEKTYASSSRNREESSESGEIRRVDNKEDDRNDGDVPKESDDGIERYHHRMIEFSDHREEAENREKQSHEETCSLITQPSNQNPRLNQIATSSHTMDPQQQLTRTNPGSTSSTSDRNNISQPIGMPSQLSPNAAPFRPLNNTYQQLPGANQMANLVPTQFVMPTPTHIYIPWQMQYPMINPYHHSMADHHNLYQHSMASQQNFYQLPVVNQIRGPALVDHNYEPWRLQNTYHQHPSANHMTNPMPRPMWPIQHPMAYQQNLYQHPMADPRMPQYRNATRGHQRSFDVGQNPRHARPELNQQMLQRVPQTQQPTQSQGSSEQGQDQQQPK</sequence>
<evidence type="ECO:0000256" key="1">
    <source>
        <dbReference type="SAM" id="MobiDB-lite"/>
    </source>
</evidence>
<dbReference type="OrthoDB" id="10555935at2759"/>
<feature type="compositionally biased region" description="Low complexity" evidence="1">
    <location>
        <begin position="375"/>
        <end position="397"/>
    </location>
</feature>
<organism evidence="2 3">
    <name type="scientific">Arabidopsis suecica</name>
    <name type="common">Swedish thale-cress</name>
    <name type="synonym">Cardaminopsis suecica</name>
    <dbReference type="NCBI Taxonomy" id="45249"/>
    <lineage>
        <taxon>Eukaryota</taxon>
        <taxon>Viridiplantae</taxon>
        <taxon>Streptophyta</taxon>
        <taxon>Embryophyta</taxon>
        <taxon>Tracheophyta</taxon>
        <taxon>Spermatophyta</taxon>
        <taxon>Magnoliopsida</taxon>
        <taxon>eudicotyledons</taxon>
        <taxon>Gunneridae</taxon>
        <taxon>Pentapetalae</taxon>
        <taxon>rosids</taxon>
        <taxon>malvids</taxon>
        <taxon>Brassicales</taxon>
        <taxon>Brassicaceae</taxon>
        <taxon>Camelineae</taxon>
        <taxon>Arabidopsis</taxon>
    </lineage>
</organism>
<feature type="compositionally biased region" description="Polar residues" evidence="1">
    <location>
        <begin position="142"/>
        <end position="199"/>
    </location>
</feature>
<feature type="compositionally biased region" description="Polar residues" evidence="1">
    <location>
        <begin position="64"/>
        <end position="74"/>
    </location>
</feature>
<dbReference type="AlphaFoldDB" id="A0A8T1ZGP5"/>
<feature type="region of interest" description="Disordered" evidence="1">
    <location>
        <begin position="61"/>
        <end position="206"/>
    </location>
</feature>